<feature type="domain" description="RRM" evidence="3">
    <location>
        <begin position="164"/>
        <end position="242"/>
    </location>
</feature>
<dbReference type="PANTHER" id="PTHR23147">
    <property type="entry name" value="SERINE/ARGININE RICH SPLICING FACTOR"/>
    <property type="match status" value="1"/>
</dbReference>
<dbReference type="InterPro" id="IPR012677">
    <property type="entry name" value="Nucleotide-bd_a/b_plait_sf"/>
</dbReference>
<keyword evidence="5" id="KW-1185">Reference proteome</keyword>
<sequence>MSSRLASSSKSPPRRVIMPALPLLPKLTRAAASTPPETSSTAEIESVSEAVGDLEIANDAGNAQIDPDASKASPPALAAVKTPTNVVESAKLEPAKEDDVFGASTTAEPHEEVVPVAPAPLALAPRVEGTVRSQLAYNGFAPRPDRVSQLPNAINAQGLYPPDALIFVANLSNQRSGEQLELACHQAFDRYGRCHIKVRLDKNRHPFAFVQFERVDDANVAVNAASDMMIDGRRIRIERAKAERAVILSRQDGAMPTEAEARQLLGKYGPIEMCVNTNTVDRARYNMAPGMYIKFAYYLDCRDALRCFNNHAGGYNLYMAPCVEPRMRTGPTGSPVVRGFSTPRSAVDQKSIYVGNLPEGTTRQELEELFKDYGSIIQVNVIKKSFAEESINIFAFVEFSNPREADHASHAERSLRGIKLRIEPKEYSARRPQRTGYYFPGTPVRQNTPGNYIDAGFSGQPMNYNNPDMYAMQQMTTPPGGYNQGYPMPTFTPLPGGPFSTPPSHSGMGNMLPIGMFPPSPAHNMNPYGQGPVNQYNSPLFGGHGHMMGPIPEHGEEEY</sequence>
<evidence type="ECO:0000256" key="2">
    <source>
        <dbReference type="SAM" id="MobiDB-lite"/>
    </source>
</evidence>
<dbReference type="SUPFAM" id="SSF54928">
    <property type="entry name" value="RNA-binding domain, RBD"/>
    <property type="match status" value="2"/>
</dbReference>
<dbReference type="SMART" id="SM00360">
    <property type="entry name" value="RRM"/>
    <property type="match status" value="2"/>
</dbReference>
<name>W9XYY9_9EURO</name>
<dbReference type="GO" id="GO:0003723">
    <property type="term" value="F:RNA binding"/>
    <property type="evidence" value="ECO:0007669"/>
    <property type="project" value="UniProtKB-UniRule"/>
</dbReference>
<dbReference type="Gene3D" id="3.30.70.330">
    <property type="match status" value="2"/>
</dbReference>
<dbReference type="STRING" id="1182542.W9XYY9"/>
<protein>
    <recommendedName>
        <fullName evidence="3">RRM domain-containing protein</fullName>
    </recommendedName>
</protein>
<dbReference type="Pfam" id="PF00076">
    <property type="entry name" value="RRM_1"/>
    <property type="match status" value="2"/>
</dbReference>
<dbReference type="eggNOG" id="ENOG502QUGB">
    <property type="taxonomic scope" value="Eukaryota"/>
</dbReference>
<dbReference type="InterPro" id="IPR000504">
    <property type="entry name" value="RRM_dom"/>
</dbReference>
<comment type="caution">
    <text evidence="4">The sequence shown here is derived from an EMBL/GenBank/DDBJ whole genome shotgun (WGS) entry which is preliminary data.</text>
</comment>
<dbReference type="HOGENOM" id="CLU_032228_0_0_1"/>
<evidence type="ECO:0000259" key="3">
    <source>
        <dbReference type="PROSITE" id="PS50102"/>
    </source>
</evidence>
<dbReference type="GeneID" id="19170119"/>
<dbReference type="RefSeq" id="XP_007734319.1">
    <property type="nucleotide sequence ID" value="XM_007736129.1"/>
</dbReference>
<evidence type="ECO:0000313" key="5">
    <source>
        <dbReference type="Proteomes" id="UP000019478"/>
    </source>
</evidence>
<evidence type="ECO:0000256" key="1">
    <source>
        <dbReference type="PROSITE-ProRule" id="PRU00176"/>
    </source>
</evidence>
<dbReference type="CDD" id="cd00590">
    <property type="entry name" value="RRM_SF"/>
    <property type="match status" value="1"/>
</dbReference>
<feature type="domain" description="RRM" evidence="3">
    <location>
        <begin position="350"/>
        <end position="434"/>
    </location>
</feature>
<dbReference type="OrthoDB" id="410044at2759"/>
<dbReference type="EMBL" id="AMGY01000005">
    <property type="protein sequence ID" value="EXJ82196.1"/>
    <property type="molecule type" value="Genomic_DNA"/>
</dbReference>
<dbReference type="AlphaFoldDB" id="W9XYY9"/>
<evidence type="ECO:0000313" key="4">
    <source>
        <dbReference type="EMBL" id="EXJ82196.1"/>
    </source>
</evidence>
<organism evidence="4 5">
    <name type="scientific">Capronia epimyces CBS 606.96</name>
    <dbReference type="NCBI Taxonomy" id="1182542"/>
    <lineage>
        <taxon>Eukaryota</taxon>
        <taxon>Fungi</taxon>
        <taxon>Dikarya</taxon>
        <taxon>Ascomycota</taxon>
        <taxon>Pezizomycotina</taxon>
        <taxon>Eurotiomycetes</taxon>
        <taxon>Chaetothyriomycetidae</taxon>
        <taxon>Chaetothyriales</taxon>
        <taxon>Herpotrichiellaceae</taxon>
        <taxon>Capronia</taxon>
    </lineage>
</organism>
<gene>
    <name evidence="4" type="ORF">A1O3_06009</name>
</gene>
<dbReference type="PROSITE" id="PS50102">
    <property type="entry name" value="RRM"/>
    <property type="match status" value="2"/>
</dbReference>
<feature type="region of interest" description="Disordered" evidence="2">
    <location>
        <begin position="1"/>
        <end position="85"/>
    </location>
</feature>
<feature type="compositionally biased region" description="Low complexity" evidence="2">
    <location>
        <begin position="1"/>
        <end position="15"/>
    </location>
</feature>
<dbReference type="Proteomes" id="UP000019478">
    <property type="component" value="Unassembled WGS sequence"/>
</dbReference>
<proteinExistence type="predicted"/>
<dbReference type="InterPro" id="IPR050907">
    <property type="entry name" value="SRSF"/>
</dbReference>
<accession>W9XYY9</accession>
<reference evidence="4 5" key="1">
    <citation type="submission" date="2013-03" db="EMBL/GenBank/DDBJ databases">
        <title>The Genome Sequence of Capronia epimyces CBS 606.96.</title>
        <authorList>
            <consortium name="The Broad Institute Genomics Platform"/>
            <person name="Cuomo C."/>
            <person name="de Hoog S."/>
            <person name="Gorbushina A."/>
            <person name="Walker B."/>
            <person name="Young S.K."/>
            <person name="Zeng Q."/>
            <person name="Gargeya S."/>
            <person name="Fitzgerald M."/>
            <person name="Haas B."/>
            <person name="Abouelleil A."/>
            <person name="Allen A.W."/>
            <person name="Alvarado L."/>
            <person name="Arachchi H.M."/>
            <person name="Berlin A.M."/>
            <person name="Chapman S.B."/>
            <person name="Gainer-Dewar J."/>
            <person name="Goldberg J."/>
            <person name="Griggs A."/>
            <person name="Gujja S."/>
            <person name="Hansen M."/>
            <person name="Howarth C."/>
            <person name="Imamovic A."/>
            <person name="Ireland A."/>
            <person name="Larimer J."/>
            <person name="McCowan C."/>
            <person name="Murphy C."/>
            <person name="Pearson M."/>
            <person name="Poon T.W."/>
            <person name="Priest M."/>
            <person name="Roberts A."/>
            <person name="Saif S."/>
            <person name="Shea T."/>
            <person name="Sisk P."/>
            <person name="Sykes S."/>
            <person name="Wortman J."/>
            <person name="Nusbaum C."/>
            <person name="Birren B."/>
        </authorList>
    </citation>
    <scope>NUCLEOTIDE SEQUENCE [LARGE SCALE GENOMIC DNA]</scope>
    <source>
        <strain evidence="4 5">CBS 606.96</strain>
    </source>
</reference>
<keyword evidence="1" id="KW-0694">RNA-binding</keyword>
<dbReference type="InterPro" id="IPR035979">
    <property type="entry name" value="RBD_domain_sf"/>
</dbReference>